<evidence type="ECO:0000256" key="1">
    <source>
        <dbReference type="SAM" id="SignalP"/>
    </source>
</evidence>
<dbReference type="SUPFAM" id="SSF51695">
    <property type="entry name" value="PLC-like phosphodiesterases"/>
    <property type="match status" value="1"/>
</dbReference>
<dbReference type="InterPro" id="IPR030395">
    <property type="entry name" value="GP_PDE_dom"/>
</dbReference>
<evidence type="ECO:0000313" key="4">
    <source>
        <dbReference type="Proteomes" id="UP001304650"/>
    </source>
</evidence>
<dbReference type="PROSITE" id="PS51704">
    <property type="entry name" value="GP_PDE"/>
    <property type="match status" value="1"/>
</dbReference>
<evidence type="ECO:0000259" key="2">
    <source>
        <dbReference type="PROSITE" id="PS51704"/>
    </source>
</evidence>
<dbReference type="Pfam" id="PF03009">
    <property type="entry name" value="GDPD"/>
    <property type="match status" value="1"/>
</dbReference>
<protein>
    <submittedName>
        <fullName evidence="3">Glycerophosphodiester phosphodiesterase family protein</fullName>
    </submittedName>
</protein>
<dbReference type="KEGG" id="proo:MJB10_09800"/>
<name>A0AA96LSB9_9BACL</name>
<evidence type="ECO:0000313" key="3">
    <source>
        <dbReference type="EMBL" id="WNR46364.1"/>
    </source>
</evidence>
<feature type="domain" description="GP-PDE" evidence="2">
    <location>
        <begin position="31"/>
        <end position="265"/>
    </location>
</feature>
<reference evidence="3" key="1">
    <citation type="submission" date="2022-02" db="EMBL/GenBank/DDBJ databases">
        <title>Paenibacillus sp. MBLB1832 Whole Genome Shotgun Sequencing.</title>
        <authorList>
            <person name="Hwang C.Y."/>
            <person name="Cho E.-S."/>
            <person name="Seo M.-J."/>
        </authorList>
    </citation>
    <scope>NUCLEOTIDE SEQUENCE</scope>
    <source>
        <strain evidence="3">MBLB1832</strain>
    </source>
</reference>
<gene>
    <name evidence="3" type="ORF">MJB10_09800</name>
</gene>
<dbReference type="Gene3D" id="3.20.20.190">
    <property type="entry name" value="Phosphatidylinositol (PI) phosphodiesterase"/>
    <property type="match status" value="1"/>
</dbReference>
<dbReference type="GO" id="GO:0008081">
    <property type="term" value="F:phosphoric diester hydrolase activity"/>
    <property type="evidence" value="ECO:0007669"/>
    <property type="project" value="InterPro"/>
</dbReference>
<dbReference type="AlphaFoldDB" id="A0AA96LSB9"/>
<keyword evidence="4" id="KW-1185">Reference proteome</keyword>
<dbReference type="GO" id="GO:0006629">
    <property type="term" value="P:lipid metabolic process"/>
    <property type="evidence" value="ECO:0007669"/>
    <property type="project" value="InterPro"/>
</dbReference>
<dbReference type="Proteomes" id="UP001304650">
    <property type="component" value="Chromosome"/>
</dbReference>
<keyword evidence="1" id="KW-0732">Signal</keyword>
<dbReference type="RefSeq" id="WP_314804108.1">
    <property type="nucleotide sequence ID" value="NZ_CP130319.1"/>
</dbReference>
<dbReference type="InterPro" id="IPR017946">
    <property type="entry name" value="PLC-like_Pdiesterase_TIM-brl"/>
</dbReference>
<feature type="chain" id="PRO_5041705949" evidence="1">
    <location>
        <begin position="23"/>
        <end position="268"/>
    </location>
</feature>
<dbReference type="PANTHER" id="PTHR46211:SF8">
    <property type="entry name" value="PHOSPHODIESTERASE"/>
    <property type="match status" value="1"/>
</dbReference>
<accession>A0AA96LSB9</accession>
<feature type="signal peptide" evidence="1">
    <location>
        <begin position="1"/>
        <end position="22"/>
    </location>
</feature>
<proteinExistence type="predicted"/>
<organism evidence="3 4">
    <name type="scientific">Paenibacillus roseopurpureus</name>
    <dbReference type="NCBI Taxonomy" id="2918901"/>
    <lineage>
        <taxon>Bacteria</taxon>
        <taxon>Bacillati</taxon>
        <taxon>Bacillota</taxon>
        <taxon>Bacilli</taxon>
        <taxon>Bacillales</taxon>
        <taxon>Paenibacillaceae</taxon>
        <taxon>Paenibacillus</taxon>
    </lineage>
</organism>
<dbReference type="PANTHER" id="PTHR46211">
    <property type="entry name" value="GLYCEROPHOSPHORYL DIESTER PHOSPHODIESTERASE"/>
    <property type="match status" value="1"/>
</dbReference>
<sequence>MRKTLLLLPVFLTLALTSPQTTQTIIATNYSQVTAHRGSSADAPENTLGAFRQAMLDHAGYAELDVQETADGVVMLMHDDNALRTTGLDKNMWEVTSTELKQVSAGSWFHKDFKDETVPTLDEVISLVKGHMRLNIELKNNGHGVGLAQKTVDLIQAHDFVKECTVTSFDVNLLHTVKALNSSIKTGLIVSQKTENVEESMKSADFDVISAAYPIVNESFVKMAEDHHKEVYVWTVNDARMMKRMLALGVSSIITNEPAKLVNLMSSE</sequence>
<dbReference type="EMBL" id="CP130319">
    <property type="protein sequence ID" value="WNR46364.1"/>
    <property type="molecule type" value="Genomic_DNA"/>
</dbReference>